<organism evidence="2 3">
    <name type="scientific">Immersiella caudata</name>
    <dbReference type="NCBI Taxonomy" id="314043"/>
    <lineage>
        <taxon>Eukaryota</taxon>
        <taxon>Fungi</taxon>
        <taxon>Dikarya</taxon>
        <taxon>Ascomycota</taxon>
        <taxon>Pezizomycotina</taxon>
        <taxon>Sordariomycetes</taxon>
        <taxon>Sordariomycetidae</taxon>
        <taxon>Sordariales</taxon>
        <taxon>Lasiosphaeriaceae</taxon>
        <taxon>Immersiella</taxon>
    </lineage>
</organism>
<keyword evidence="1" id="KW-0472">Membrane</keyword>
<name>A0AA40BU78_9PEZI</name>
<proteinExistence type="predicted"/>
<accession>A0AA40BU78</accession>
<feature type="transmembrane region" description="Helical" evidence="1">
    <location>
        <begin position="81"/>
        <end position="101"/>
    </location>
</feature>
<keyword evidence="1" id="KW-0812">Transmembrane</keyword>
<dbReference type="AlphaFoldDB" id="A0AA40BU78"/>
<dbReference type="EMBL" id="JAULSU010000006">
    <property type="protein sequence ID" value="KAK0613868.1"/>
    <property type="molecule type" value="Genomic_DNA"/>
</dbReference>
<comment type="caution">
    <text evidence="2">The sequence shown here is derived from an EMBL/GenBank/DDBJ whole genome shotgun (WGS) entry which is preliminary data.</text>
</comment>
<sequence>MVGIILVGARVVSIRNNALVAVNVVLTIGADNDLASSSLVIGNVVSVRNVADIGIQLSVSKETVTVIGSDVDRGIGASKEAIVVAVCVITTICVVVVLRCVGRRVRVDKGHLLLTLLKLGLSLTSTLLNFLAE</sequence>
<gene>
    <name evidence="2" type="ORF">B0T14DRAFT_527184</name>
</gene>
<evidence type="ECO:0000256" key="1">
    <source>
        <dbReference type="SAM" id="Phobius"/>
    </source>
</evidence>
<evidence type="ECO:0000313" key="2">
    <source>
        <dbReference type="EMBL" id="KAK0613868.1"/>
    </source>
</evidence>
<keyword evidence="1" id="KW-1133">Transmembrane helix</keyword>
<protein>
    <submittedName>
        <fullName evidence="2">Uncharacterized protein</fullName>
    </submittedName>
</protein>
<dbReference type="Proteomes" id="UP001175000">
    <property type="component" value="Unassembled WGS sequence"/>
</dbReference>
<reference evidence="2" key="1">
    <citation type="submission" date="2023-06" db="EMBL/GenBank/DDBJ databases">
        <title>Genome-scale phylogeny and comparative genomics of the fungal order Sordariales.</title>
        <authorList>
            <consortium name="Lawrence Berkeley National Laboratory"/>
            <person name="Hensen N."/>
            <person name="Bonometti L."/>
            <person name="Westerberg I."/>
            <person name="Brannstrom I.O."/>
            <person name="Guillou S."/>
            <person name="Cros-Aarteil S."/>
            <person name="Calhoun S."/>
            <person name="Haridas S."/>
            <person name="Kuo A."/>
            <person name="Mondo S."/>
            <person name="Pangilinan J."/>
            <person name="Riley R."/>
            <person name="Labutti K."/>
            <person name="Andreopoulos B."/>
            <person name="Lipzen A."/>
            <person name="Chen C."/>
            <person name="Yanf M."/>
            <person name="Daum C."/>
            <person name="Ng V."/>
            <person name="Clum A."/>
            <person name="Steindorff A."/>
            <person name="Ohm R."/>
            <person name="Martin F."/>
            <person name="Silar P."/>
            <person name="Natvig D."/>
            <person name="Lalanne C."/>
            <person name="Gautier V."/>
            <person name="Ament-Velasquez S.L."/>
            <person name="Kruys A."/>
            <person name="Hutchinson M.I."/>
            <person name="Powell A.J."/>
            <person name="Barry K."/>
            <person name="Miller A.N."/>
            <person name="Grigoriev I.V."/>
            <person name="Debuchy R."/>
            <person name="Gladieux P."/>
            <person name="Thoren M.H."/>
            <person name="Johannesson H."/>
        </authorList>
    </citation>
    <scope>NUCLEOTIDE SEQUENCE</scope>
    <source>
        <strain evidence="2">CBS 606.72</strain>
    </source>
</reference>
<keyword evidence="3" id="KW-1185">Reference proteome</keyword>
<feature type="transmembrane region" description="Helical" evidence="1">
    <location>
        <begin position="113"/>
        <end position="132"/>
    </location>
</feature>
<evidence type="ECO:0000313" key="3">
    <source>
        <dbReference type="Proteomes" id="UP001175000"/>
    </source>
</evidence>